<evidence type="ECO:0000313" key="1">
    <source>
        <dbReference type="EMBL" id="KAF9979555.1"/>
    </source>
</evidence>
<dbReference type="EMBL" id="JAAAHW010004028">
    <property type="protein sequence ID" value="KAF9979555.1"/>
    <property type="molecule type" value="Genomic_DNA"/>
</dbReference>
<gene>
    <name evidence="1" type="ORF">BGZ65_006387</name>
</gene>
<reference evidence="1" key="1">
    <citation type="journal article" date="2020" name="Fungal Divers.">
        <title>Resolving the Mortierellaceae phylogeny through synthesis of multi-gene phylogenetics and phylogenomics.</title>
        <authorList>
            <person name="Vandepol N."/>
            <person name="Liber J."/>
            <person name="Desiro A."/>
            <person name="Na H."/>
            <person name="Kennedy M."/>
            <person name="Barry K."/>
            <person name="Grigoriev I.V."/>
            <person name="Miller A.N."/>
            <person name="O'Donnell K."/>
            <person name="Stajich J.E."/>
            <person name="Bonito G."/>
        </authorList>
    </citation>
    <scope>NUCLEOTIDE SEQUENCE</scope>
    <source>
        <strain evidence="1">MES-2147</strain>
    </source>
</reference>
<dbReference type="OrthoDB" id="2436967at2759"/>
<keyword evidence="2" id="KW-1185">Reference proteome</keyword>
<dbReference type="Proteomes" id="UP000749646">
    <property type="component" value="Unassembled WGS sequence"/>
</dbReference>
<accession>A0A9P6M8I4</accession>
<protein>
    <submittedName>
        <fullName evidence="1">Uncharacterized protein</fullName>
    </submittedName>
</protein>
<feature type="non-terminal residue" evidence="1">
    <location>
        <position position="60"/>
    </location>
</feature>
<comment type="caution">
    <text evidence="1">The sequence shown here is derived from an EMBL/GenBank/DDBJ whole genome shotgun (WGS) entry which is preliminary data.</text>
</comment>
<evidence type="ECO:0000313" key="2">
    <source>
        <dbReference type="Proteomes" id="UP000749646"/>
    </source>
</evidence>
<dbReference type="AlphaFoldDB" id="A0A9P6M8I4"/>
<sequence>MFMKDLTQLSNVPVPITAANAKRPEQIGSTQDVQVATMKDSQIQIMPMERWGNPQEVLAE</sequence>
<organism evidence="1 2">
    <name type="scientific">Modicella reniformis</name>
    <dbReference type="NCBI Taxonomy" id="1440133"/>
    <lineage>
        <taxon>Eukaryota</taxon>
        <taxon>Fungi</taxon>
        <taxon>Fungi incertae sedis</taxon>
        <taxon>Mucoromycota</taxon>
        <taxon>Mortierellomycotina</taxon>
        <taxon>Mortierellomycetes</taxon>
        <taxon>Mortierellales</taxon>
        <taxon>Mortierellaceae</taxon>
        <taxon>Modicella</taxon>
    </lineage>
</organism>
<name>A0A9P6M8I4_9FUNG</name>
<proteinExistence type="predicted"/>